<keyword evidence="7" id="KW-0067">ATP-binding</keyword>
<evidence type="ECO:0000313" key="12">
    <source>
        <dbReference type="EMBL" id="KWW17991.1"/>
    </source>
</evidence>
<evidence type="ECO:0000256" key="9">
    <source>
        <dbReference type="SAM" id="Phobius"/>
    </source>
</evidence>
<proteinExistence type="predicted"/>
<dbReference type="SUPFAM" id="SSF55874">
    <property type="entry name" value="ATPase domain of HSP90 chaperone/DNA topoisomerase II/histidine kinase"/>
    <property type="match status" value="1"/>
</dbReference>
<keyword evidence="6" id="KW-0418">Kinase</keyword>
<sequence>MSKIGNDKPKTYKGKDMNQTHKIAGKVALIYIIIGVLWIFVSDYFSMTQAKSDVQIYAMFQHSKGWAFIFITGIFLYFLIRYWTGKMLRSQQEFNLKDEQYQSLFKHNPDCVIELNLEGNVVSINPEAEKLLGQHNDSLMGKNCNHLINWNEAEKISAFFTQSLQGEAVKFETTFQNMRNEKRIIRVTFLPIIVQSEMLGVYAIVRDITEVRREEELMVLSEKLSVIGHLAAAVAHEIRNPLTSLKGFVQLMDITKEVNPLHSDIMLKEIDRINIISSELLILGKKQDVAFRRIDLADSVQQVFTLMNAETNLNNIEMMLRIKTAEPISIMADSIELKQLFINIVKNSIEAIDENGEIDISLQIINDNAVISISDNGSGMEPERLERIGEPFYSTKEKGTGIGLAICRKIVHRLDGELDFESEVNKGTTVTIRIPLATGQE</sequence>
<dbReference type="SUPFAM" id="SSF47384">
    <property type="entry name" value="Homodimeric domain of signal transducing histidine kinase"/>
    <property type="match status" value="1"/>
</dbReference>
<evidence type="ECO:0000313" key="13">
    <source>
        <dbReference type="Proteomes" id="UP000064189"/>
    </source>
</evidence>
<dbReference type="InterPro" id="IPR036097">
    <property type="entry name" value="HisK_dim/P_sf"/>
</dbReference>
<dbReference type="Proteomes" id="UP000064189">
    <property type="component" value="Unassembled WGS sequence"/>
</dbReference>
<accession>A0A120GPE7</accession>
<protein>
    <recommendedName>
        <fullName evidence="2">histidine kinase</fullName>
        <ecNumber evidence="2">2.7.13.3</ecNumber>
    </recommendedName>
</protein>
<evidence type="ECO:0000256" key="6">
    <source>
        <dbReference type="ARBA" id="ARBA00022777"/>
    </source>
</evidence>
<organism evidence="12 13">
    <name type="scientific">Peribacillus simplex</name>
    <dbReference type="NCBI Taxonomy" id="1478"/>
    <lineage>
        <taxon>Bacteria</taxon>
        <taxon>Bacillati</taxon>
        <taxon>Bacillota</taxon>
        <taxon>Bacilli</taxon>
        <taxon>Bacillales</taxon>
        <taxon>Bacillaceae</taxon>
        <taxon>Peribacillus</taxon>
    </lineage>
</organism>
<keyword evidence="9" id="KW-0472">Membrane</keyword>
<dbReference type="Pfam" id="PF08448">
    <property type="entry name" value="PAS_4"/>
    <property type="match status" value="1"/>
</dbReference>
<dbReference type="PROSITE" id="PS50109">
    <property type="entry name" value="HIS_KIN"/>
    <property type="match status" value="1"/>
</dbReference>
<dbReference type="PANTHER" id="PTHR43065">
    <property type="entry name" value="SENSOR HISTIDINE KINASE"/>
    <property type="match status" value="1"/>
</dbReference>
<gene>
    <name evidence="12" type="ORF">AS888_21015</name>
</gene>
<dbReference type="PANTHER" id="PTHR43065:SF34">
    <property type="entry name" value="SPORULATION KINASE A"/>
    <property type="match status" value="1"/>
</dbReference>
<dbReference type="InterPro" id="IPR004358">
    <property type="entry name" value="Sig_transdc_His_kin-like_C"/>
</dbReference>
<evidence type="ECO:0000256" key="7">
    <source>
        <dbReference type="ARBA" id="ARBA00022840"/>
    </source>
</evidence>
<dbReference type="InterPro" id="IPR005467">
    <property type="entry name" value="His_kinase_dom"/>
</dbReference>
<keyword evidence="9" id="KW-0812">Transmembrane</keyword>
<dbReference type="InterPro" id="IPR036890">
    <property type="entry name" value="HATPase_C_sf"/>
</dbReference>
<comment type="caution">
    <text evidence="12">The sequence shown here is derived from an EMBL/GenBank/DDBJ whole genome shotgun (WGS) entry which is preliminary data.</text>
</comment>
<feature type="domain" description="PAS" evidence="11">
    <location>
        <begin position="97"/>
        <end position="167"/>
    </location>
</feature>
<dbReference type="SMART" id="SM00388">
    <property type="entry name" value="HisKA"/>
    <property type="match status" value="1"/>
</dbReference>
<evidence type="ECO:0000256" key="8">
    <source>
        <dbReference type="ARBA" id="ARBA00023012"/>
    </source>
</evidence>
<feature type="domain" description="Histidine kinase" evidence="10">
    <location>
        <begin position="233"/>
        <end position="438"/>
    </location>
</feature>
<dbReference type="InterPro" id="IPR000014">
    <property type="entry name" value="PAS"/>
</dbReference>
<dbReference type="NCBIfam" id="TIGR00229">
    <property type="entry name" value="sensory_box"/>
    <property type="match status" value="1"/>
</dbReference>
<dbReference type="InterPro" id="IPR035965">
    <property type="entry name" value="PAS-like_dom_sf"/>
</dbReference>
<comment type="catalytic activity">
    <reaction evidence="1">
        <text>ATP + protein L-histidine = ADP + protein N-phospho-L-histidine.</text>
        <dbReference type="EC" id="2.7.13.3"/>
    </reaction>
</comment>
<feature type="transmembrane region" description="Helical" evidence="9">
    <location>
        <begin position="23"/>
        <end position="45"/>
    </location>
</feature>
<dbReference type="SMART" id="SM00387">
    <property type="entry name" value="HATPase_c"/>
    <property type="match status" value="1"/>
</dbReference>
<keyword evidence="4" id="KW-0808">Transferase</keyword>
<dbReference type="RefSeq" id="WP_061142632.1">
    <property type="nucleotide sequence ID" value="NZ_LNNH01000025.1"/>
</dbReference>
<reference evidence="12 13" key="1">
    <citation type="submission" date="2015-11" db="EMBL/GenBank/DDBJ databases">
        <title>Genome Sequence of Bacillus simplex strain VanAntwerpen2.</title>
        <authorList>
            <person name="Couger M.B."/>
        </authorList>
    </citation>
    <scope>NUCLEOTIDE SEQUENCE [LARGE SCALE GENOMIC DNA]</scope>
    <source>
        <strain evidence="12 13">VanAntwerpen02</strain>
    </source>
</reference>
<dbReference type="PRINTS" id="PR00344">
    <property type="entry name" value="BCTRLSENSOR"/>
</dbReference>
<evidence type="ECO:0000259" key="11">
    <source>
        <dbReference type="PROSITE" id="PS50112"/>
    </source>
</evidence>
<keyword evidence="5" id="KW-0547">Nucleotide-binding</keyword>
<dbReference type="CDD" id="cd00075">
    <property type="entry name" value="HATPase"/>
    <property type="match status" value="1"/>
</dbReference>
<feature type="transmembrane region" description="Helical" evidence="9">
    <location>
        <begin position="65"/>
        <end position="84"/>
    </location>
</feature>
<evidence type="ECO:0000256" key="1">
    <source>
        <dbReference type="ARBA" id="ARBA00000085"/>
    </source>
</evidence>
<dbReference type="PROSITE" id="PS50112">
    <property type="entry name" value="PAS"/>
    <property type="match status" value="1"/>
</dbReference>
<dbReference type="CDD" id="cd00082">
    <property type="entry name" value="HisKA"/>
    <property type="match status" value="1"/>
</dbReference>
<keyword evidence="13" id="KW-1185">Reference proteome</keyword>
<keyword evidence="8" id="KW-0902">Two-component regulatory system</keyword>
<dbReference type="InterPro" id="IPR003594">
    <property type="entry name" value="HATPase_dom"/>
</dbReference>
<evidence type="ECO:0000256" key="3">
    <source>
        <dbReference type="ARBA" id="ARBA00022553"/>
    </source>
</evidence>
<feature type="transmembrane region" description="Helical" evidence="9">
    <location>
        <begin position="184"/>
        <end position="205"/>
    </location>
</feature>
<dbReference type="EC" id="2.7.13.3" evidence="2"/>
<keyword evidence="3" id="KW-0597">Phosphoprotein</keyword>
<dbReference type="GO" id="GO:0005524">
    <property type="term" value="F:ATP binding"/>
    <property type="evidence" value="ECO:0007669"/>
    <property type="project" value="UniProtKB-KW"/>
</dbReference>
<evidence type="ECO:0000256" key="4">
    <source>
        <dbReference type="ARBA" id="ARBA00022679"/>
    </source>
</evidence>
<name>A0A120GPE7_9BACI</name>
<evidence type="ECO:0000256" key="2">
    <source>
        <dbReference type="ARBA" id="ARBA00012438"/>
    </source>
</evidence>
<evidence type="ECO:0000259" key="10">
    <source>
        <dbReference type="PROSITE" id="PS50109"/>
    </source>
</evidence>
<dbReference type="AlphaFoldDB" id="A0A120GPE7"/>
<keyword evidence="9" id="KW-1133">Transmembrane helix</keyword>
<dbReference type="Pfam" id="PF02518">
    <property type="entry name" value="HATPase_c"/>
    <property type="match status" value="1"/>
</dbReference>
<evidence type="ECO:0000256" key="5">
    <source>
        <dbReference type="ARBA" id="ARBA00022741"/>
    </source>
</evidence>
<dbReference type="CDD" id="cd00130">
    <property type="entry name" value="PAS"/>
    <property type="match status" value="1"/>
</dbReference>
<dbReference type="Pfam" id="PF00512">
    <property type="entry name" value="HisKA"/>
    <property type="match status" value="1"/>
</dbReference>
<dbReference type="EMBL" id="LNNH01000025">
    <property type="protein sequence ID" value="KWW17991.1"/>
    <property type="molecule type" value="Genomic_DNA"/>
</dbReference>
<dbReference type="SUPFAM" id="SSF55785">
    <property type="entry name" value="PYP-like sensor domain (PAS domain)"/>
    <property type="match status" value="1"/>
</dbReference>
<dbReference type="Gene3D" id="3.30.450.20">
    <property type="entry name" value="PAS domain"/>
    <property type="match status" value="1"/>
</dbReference>
<dbReference type="Gene3D" id="3.30.565.10">
    <property type="entry name" value="Histidine kinase-like ATPase, C-terminal domain"/>
    <property type="match status" value="1"/>
</dbReference>
<dbReference type="GO" id="GO:0000155">
    <property type="term" value="F:phosphorelay sensor kinase activity"/>
    <property type="evidence" value="ECO:0007669"/>
    <property type="project" value="InterPro"/>
</dbReference>
<dbReference type="InterPro" id="IPR013656">
    <property type="entry name" value="PAS_4"/>
</dbReference>
<dbReference type="SMART" id="SM00091">
    <property type="entry name" value="PAS"/>
    <property type="match status" value="1"/>
</dbReference>
<dbReference type="InterPro" id="IPR003661">
    <property type="entry name" value="HisK_dim/P_dom"/>
</dbReference>
<dbReference type="Gene3D" id="1.10.287.130">
    <property type="match status" value="1"/>
</dbReference>